<organism evidence="5 6">
    <name type="scientific">Powellomyces hirtus</name>
    <dbReference type="NCBI Taxonomy" id="109895"/>
    <lineage>
        <taxon>Eukaryota</taxon>
        <taxon>Fungi</taxon>
        <taxon>Fungi incertae sedis</taxon>
        <taxon>Chytridiomycota</taxon>
        <taxon>Chytridiomycota incertae sedis</taxon>
        <taxon>Chytridiomycetes</taxon>
        <taxon>Spizellomycetales</taxon>
        <taxon>Powellomycetaceae</taxon>
        <taxon>Powellomyces</taxon>
    </lineage>
</organism>
<dbReference type="InterPro" id="IPR004147">
    <property type="entry name" value="ABC1_dom"/>
</dbReference>
<evidence type="ECO:0000313" key="5">
    <source>
        <dbReference type="EMBL" id="TPX62339.1"/>
    </source>
</evidence>
<dbReference type="InterPro" id="IPR045307">
    <property type="entry name" value="ADCK1_dom"/>
</dbReference>
<dbReference type="PANTHER" id="PTHR43173">
    <property type="entry name" value="ABC1 FAMILY PROTEIN"/>
    <property type="match status" value="1"/>
</dbReference>
<accession>A0A507EDS6</accession>
<dbReference type="InterPro" id="IPR011009">
    <property type="entry name" value="Kinase-like_dom_sf"/>
</dbReference>
<keyword evidence="3" id="KW-0812">Transmembrane</keyword>
<dbReference type="GO" id="GO:0005743">
    <property type="term" value="C:mitochondrial inner membrane"/>
    <property type="evidence" value="ECO:0007669"/>
    <property type="project" value="TreeGrafter"/>
</dbReference>
<dbReference type="GO" id="GO:0007005">
    <property type="term" value="P:mitochondrion organization"/>
    <property type="evidence" value="ECO:0007669"/>
    <property type="project" value="TreeGrafter"/>
</dbReference>
<sequence length="658" mass="74281">MFLRPHLSCRGAAIVGNCSVFLRGTPFPPSKFQSRCLRIGTTNYERRSASGSWPSKTHPALSRALSSTASSRPRRSPSTRSLAFLTLIAFAGGAVSGLYLWDPQNFNHNRLALVRSYRAGITGIEMAIDYKWSLRKGPELIGQDEYDALKSRCHQRCADRLLKLCMDNRGIYVKLGQHIAAMVFLLPPEYTETMRPLQDKNKATPYADIEALFKSDLGCSIPDMFQEFDPKPLGVASLAQVHRAQLLTGQEVAVKIQHPYLDEYAPVDIATTSSMVRLAKKAFADFDFEWLGEELRLSLPQELDFVNEAANANKVRGLFANSSVLQIPEVYWAARRLLIMEYVNGGKIDDLPYFKLHNINPEEVSRELSKVYSEMIFVHGFVHCDPHPGNVFVRPRPRPFLSRIPLLRRLVGNPYNFEIVLLDHGLYRQLTDEFRLDYAHLWAAILSGNEAGILKYSYNLFTSGQPHDGTSTSKNGIDYHRLFASMLTGRSWDVISDSQQGIAQARTTHEFNVIKEKAGSGRFFYAIADILAKLPRELLLLLKTNDLLRAVDESLGVSGGDSMFHMLRTVATMGWYCALAIKRETIRQLVRDQTERGSIRPVWTLGAYWGSVIEFWRVGVRVWAVKWWIKYASAMKYLKGSNRRPGPLAPAPLDIAAK</sequence>
<reference evidence="5 6" key="1">
    <citation type="journal article" date="2019" name="Sci. Rep.">
        <title>Comparative genomics of chytrid fungi reveal insights into the obligate biotrophic and pathogenic lifestyle of Synchytrium endobioticum.</title>
        <authorList>
            <person name="van de Vossenberg B.T.L.H."/>
            <person name="Warris S."/>
            <person name="Nguyen H.D.T."/>
            <person name="van Gent-Pelzer M.P.E."/>
            <person name="Joly D.L."/>
            <person name="van de Geest H.C."/>
            <person name="Bonants P.J.M."/>
            <person name="Smith D.S."/>
            <person name="Levesque C.A."/>
            <person name="van der Lee T.A.J."/>
        </authorList>
    </citation>
    <scope>NUCLEOTIDE SEQUENCE [LARGE SCALE GENOMIC DNA]</scope>
    <source>
        <strain evidence="5 6">CBS 809.83</strain>
    </source>
</reference>
<dbReference type="Proteomes" id="UP000318582">
    <property type="component" value="Unassembled WGS sequence"/>
</dbReference>
<dbReference type="Pfam" id="PF03109">
    <property type="entry name" value="ABC1"/>
    <property type="match status" value="1"/>
</dbReference>
<dbReference type="CDD" id="cd13969">
    <property type="entry name" value="ADCK1-like"/>
    <property type="match status" value="1"/>
</dbReference>
<evidence type="ECO:0000256" key="2">
    <source>
        <dbReference type="SAM" id="MobiDB-lite"/>
    </source>
</evidence>
<evidence type="ECO:0000313" key="6">
    <source>
        <dbReference type="Proteomes" id="UP000318582"/>
    </source>
</evidence>
<dbReference type="GO" id="GO:0055088">
    <property type="term" value="P:lipid homeostasis"/>
    <property type="evidence" value="ECO:0007669"/>
    <property type="project" value="TreeGrafter"/>
</dbReference>
<evidence type="ECO:0000259" key="4">
    <source>
        <dbReference type="Pfam" id="PF03109"/>
    </source>
</evidence>
<dbReference type="STRING" id="109895.A0A507EDS6"/>
<feature type="domain" description="ABC1 atypical kinase-like" evidence="4">
    <location>
        <begin position="197"/>
        <end position="456"/>
    </location>
</feature>
<protein>
    <recommendedName>
        <fullName evidence="4">ABC1 atypical kinase-like domain-containing protein</fullName>
    </recommendedName>
</protein>
<evidence type="ECO:0000256" key="3">
    <source>
        <dbReference type="SAM" id="Phobius"/>
    </source>
</evidence>
<feature type="transmembrane region" description="Helical" evidence="3">
    <location>
        <begin position="82"/>
        <end position="101"/>
    </location>
</feature>
<keyword evidence="3" id="KW-0472">Membrane</keyword>
<gene>
    <name evidence="5" type="ORF">PhCBS80983_g00540</name>
</gene>
<feature type="region of interest" description="Disordered" evidence="2">
    <location>
        <begin position="46"/>
        <end position="77"/>
    </location>
</feature>
<dbReference type="InterPro" id="IPR051130">
    <property type="entry name" value="Mito_struct-func_regulator"/>
</dbReference>
<proteinExistence type="inferred from homology"/>
<dbReference type="SUPFAM" id="SSF56112">
    <property type="entry name" value="Protein kinase-like (PK-like)"/>
    <property type="match status" value="1"/>
</dbReference>
<dbReference type="EMBL" id="QEAQ01000003">
    <property type="protein sequence ID" value="TPX62339.1"/>
    <property type="molecule type" value="Genomic_DNA"/>
</dbReference>
<evidence type="ECO:0000256" key="1">
    <source>
        <dbReference type="ARBA" id="ARBA00009670"/>
    </source>
</evidence>
<dbReference type="PANTHER" id="PTHR43173:SF19">
    <property type="entry name" value="AARF DOMAIN-CONTAINING PROTEIN KINASE 1"/>
    <property type="match status" value="1"/>
</dbReference>
<comment type="caution">
    <text evidence="5">The sequence shown here is derived from an EMBL/GenBank/DDBJ whole genome shotgun (WGS) entry which is preliminary data.</text>
</comment>
<comment type="similarity">
    <text evidence="1">Belongs to the protein kinase superfamily. ADCK protein kinase family.</text>
</comment>
<feature type="compositionally biased region" description="Low complexity" evidence="2">
    <location>
        <begin position="59"/>
        <end position="71"/>
    </location>
</feature>
<dbReference type="AlphaFoldDB" id="A0A507EDS6"/>
<name>A0A507EDS6_9FUNG</name>
<keyword evidence="6" id="KW-1185">Reference proteome</keyword>
<keyword evidence="3" id="KW-1133">Transmembrane helix</keyword>
<dbReference type="Gene3D" id="1.10.510.10">
    <property type="entry name" value="Transferase(Phosphotransferase) domain 1"/>
    <property type="match status" value="1"/>
</dbReference>